<dbReference type="InterPro" id="IPR000192">
    <property type="entry name" value="Aminotrans_V_dom"/>
</dbReference>
<evidence type="ECO:0000313" key="2">
    <source>
        <dbReference type="EMBL" id="TDV52171.1"/>
    </source>
</evidence>
<dbReference type="PANTHER" id="PTHR43586">
    <property type="entry name" value="CYSTEINE DESULFURASE"/>
    <property type="match status" value="1"/>
</dbReference>
<dbReference type="InterPro" id="IPR011340">
    <property type="entry name" value="Cys_dSase-rel"/>
</dbReference>
<dbReference type="NCBIfam" id="TIGR01976">
    <property type="entry name" value="am_tr_V_VC1184"/>
    <property type="match status" value="1"/>
</dbReference>
<dbReference type="InterPro" id="IPR015421">
    <property type="entry name" value="PyrdxlP-dep_Trfase_major"/>
</dbReference>
<name>A0A4V3FTP9_9PSEU</name>
<dbReference type="InterPro" id="IPR015424">
    <property type="entry name" value="PyrdxlP-dep_Trfase"/>
</dbReference>
<dbReference type="InterPro" id="IPR015422">
    <property type="entry name" value="PyrdxlP-dep_Trfase_small"/>
</dbReference>
<organism evidence="2 3">
    <name type="scientific">Actinophytocola oryzae</name>
    <dbReference type="NCBI Taxonomy" id="502181"/>
    <lineage>
        <taxon>Bacteria</taxon>
        <taxon>Bacillati</taxon>
        <taxon>Actinomycetota</taxon>
        <taxon>Actinomycetes</taxon>
        <taxon>Pseudonocardiales</taxon>
        <taxon>Pseudonocardiaceae</taxon>
    </lineage>
</organism>
<dbReference type="Proteomes" id="UP000294927">
    <property type="component" value="Unassembled WGS sequence"/>
</dbReference>
<dbReference type="Gene3D" id="3.90.1150.10">
    <property type="entry name" value="Aspartate Aminotransferase, domain 1"/>
    <property type="match status" value="1"/>
</dbReference>
<keyword evidence="3" id="KW-1185">Reference proteome</keyword>
<sequence length="400" mass="41562">MNYNVAAVRAHFPALAEGAAHFDGPGGSQSPTQVADAVAGVLTSAVANKGVMTTAERRATDIVDAARAAAADLVGGDPAGIVFGRSMTQLTYDFARTLAKSWGPGDEIVVTRLDHDSNVRPWVQAATAVGATVRFASFDPATCVLTPDDVAQVVSARTRLVALTAASNLLGSRPDVATVAATAHEAGALVYVDGVHLTPHAFVDMAALGADFYACSPYKFLGPHLGMLAASPALLEELHPDKLMPSSDVVPERFEFGTLPYESLAGTTAAIDFLADLVPGTGSRRLRLAASVEALEQHESVLLAQLENGLAEVPGVNRFGDPDRPRTPTVLFTVDGVAPAEVYRALGQRGVNAPAGTFYAYECARVLGIEDTGAVRAGIAPYTDKSDVDRLLEGVAAIAG</sequence>
<evidence type="ECO:0000259" key="1">
    <source>
        <dbReference type="Pfam" id="PF00266"/>
    </source>
</evidence>
<feature type="domain" description="Aminotransferase class V" evidence="1">
    <location>
        <begin position="22"/>
        <end position="391"/>
    </location>
</feature>
<reference evidence="2 3" key="1">
    <citation type="submission" date="2019-03" db="EMBL/GenBank/DDBJ databases">
        <title>Genomic Encyclopedia of Archaeal and Bacterial Type Strains, Phase II (KMG-II): from individual species to whole genera.</title>
        <authorList>
            <person name="Goeker M."/>
        </authorList>
    </citation>
    <scope>NUCLEOTIDE SEQUENCE [LARGE SCALE GENOMIC DNA]</scope>
    <source>
        <strain evidence="2 3">DSM 45499</strain>
    </source>
</reference>
<gene>
    <name evidence="2" type="ORF">CLV71_105302</name>
</gene>
<dbReference type="PANTHER" id="PTHR43586:SF21">
    <property type="entry name" value="PYRIDOXAL PHOSPHATE (PLP)-DEPENDENT ASPARTATE AMINOTRANSFERASE SUPERFAMILY"/>
    <property type="match status" value="1"/>
</dbReference>
<dbReference type="Gene3D" id="3.40.640.10">
    <property type="entry name" value="Type I PLP-dependent aspartate aminotransferase-like (Major domain)"/>
    <property type="match status" value="1"/>
</dbReference>
<dbReference type="Pfam" id="PF00266">
    <property type="entry name" value="Aminotran_5"/>
    <property type="match status" value="1"/>
</dbReference>
<comment type="caution">
    <text evidence="2">The sequence shown here is derived from an EMBL/GenBank/DDBJ whole genome shotgun (WGS) entry which is preliminary data.</text>
</comment>
<protein>
    <submittedName>
        <fullName evidence="2">Cysteine desulfurase family protein (TIGR01976 family)</fullName>
    </submittedName>
</protein>
<proteinExistence type="predicted"/>
<dbReference type="AlphaFoldDB" id="A0A4V3FTP9"/>
<dbReference type="OrthoDB" id="7592443at2"/>
<evidence type="ECO:0000313" key="3">
    <source>
        <dbReference type="Proteomes" id="UP000294927"/>
    </source>
</evidence>
<dbReference type="EMBL" id="SOCP01000005">
    <property type="protein sequence ID" value="TDV52171.1"/>
    <property type="molecule type" value="Genomic_DNA"/>
</dbReference>
<dbReference type="RefSeq" id="WP_133903568.1">
    <property type="nucleotide sequence ID" value="NZ_SOCP01000005.1"/>
</dbReference>
<accession>A0A4V3FTP9</accession>
<dbReference type="SUPFAM" id="SSF53383">
    <property type="entry name" value="PLP-dependent transferases"/>
    <property type="match status" value="1"/>
</dbReference>